<accession>A0A5N6QUQ4</accession>
<sequence length="86" mass="9275">MAASMMTCRFPGHDPSLSSRNANASLSAFRLVLTHPPIRTRFPASPAPPMGRDTMDQIGTWSKNSTLGTSENETTFGVSLKTHPCP</sequence>
<reference evidence="2 3" key="1">
    <citation type="submission" date="2019-06" db="EMBL/GenBank/DDBJ databases">
        <title>A chromosomal-level reference genome of Carpinus fangiana (Coryloideae, Betulaceae).</title>
        <authorList>
            <person name="Yang X."/>
            <person name="Wang Z."/>
            <person name="Zhang L."/>
            <person name="Hao G."/>
            <person name="Liu J."/>
            <person name="Yang Y."/>
        </authorList>
    </citation>
    <scope>NUCLEOTIDE SEQUENCE [LARGE SCALE GENOMIC DNA]</scope>
    <source>
        <strain evidence="2">Cfa_2016G</strain>
        <tissue evidence="2">Leaf</tissue>
    </source>
</reference>
<dbReference type="Proteomes" id="UP000327013">
    <property type="component" value="Chromosome 2"/>
</dbReference>
<evidence type="ECO:0000256" key="1">
    <source>
        <dbReference type="SAM" id="MobiDB-lite"/>
    </source>
</evidence>
<organism evidence="2 3">
    <name type="scientific">Carpinus fangiana</name>
    <dbReference type="NCBI Taxonomy" id="176857"/>
    <lineage>
        <taxon>Eukaryota</taxon>
        <taxon>Viridiplantae</taxon>
        <taxon>Streptophyta</taxon>
        <taxon>Embryophyta</taxon>
        <taxon>Tracheophyta</taxon>
        <taxon>Spermatophyta</taxon>
        <taxon>Magnoliopsida</taxon>
        <taxon>eudicotyledons</taxon>
        <taxon>Gunneridae</taxon>
        <taxon>Pentapetalae</taxon>
        <taxon>rosids</taxon>
        <taxon>fabids</taxon>
        <taxon>Fagales</taxon>
        <taxon>Betulaceae</taxon>
        <taxon>Carpinus</taxon>
    </lineage>
</organism>
<dbReference type="EMBL" id="CM017322">
    <property type="protein sequence ID" value="KAE8009749.1"/>
    <property type="molecule type" value="Genomic_DNA"/>
</dbReference>
<dbReference type="AlphaFoldDB" id="A0A5N6QUQ4"/>
<name>A0A5N6QUQ4_9ROSI</name>
<feature type="compositionally biased region" description="Polar residues" evidence="1">
    <location>
        <begin position="57"/>
        <end position="77"/>
    </location>
</feature>
<evidence type="ECO:0000313" key="2">
    <source>
        <dbReference type="EMBL" id="KAE8009749.1"/>
    </source>
</evidence>
<evidence type="ECO:0000313" key="3">
    <source>
        <dbReference type="Proteomes" id="UP000327013"/>
    </source>
</evidence>
<protein>
    <submittedName>
        <fullName evidence="2">Uncharacterized protein</fullName>
    </submittedName>
</protein>
<keyword evidence="3" id="KW-1185">Reference proteome</keyword>
<feature type="region of interest" description="Disordered" evidence="1">
    <location>
        <begin position="39"/>
        <end position="86"/>
    </location>
</feature>
<proteinExistence type="predicted"/>
<gene>
    <name evidence="2" type="ORF">FH972_006167</name>
</gene>